<dbReference type="Proteomes" id="UP000242792">
    <property type="component" value="Chromosome"/>
</dbReference>
<organism evidence="1 2">
    <name type="scientific">Comamonas kerstersii</name>
    <dbReference type="NCBI Taxonomy" id="225992"/>
    <lineage>
        <taxon>Bacteria</taxon>
        <taxon>Pseudomonadati</taxon>
        <taxon>Pseudomonadota</taxon>
        <taxon>Betaproteobacteria</taxon>
        <taxon>Burkholderiales</taxon>
        <taxon>Comamonadaceae</taxon>
        <taxon>Comamonas</taxon>
    </lineage>
</organism>
<accession>A0A1V0BIR2</accession>
<dbReference type="EMBL" id="CP020121">
    <property type="protein sequence ID" value="AQZ99800.1"/>
    <property type="molecule type" value="Genomic_DNA"/>
</dbReference>
<reference evidence="1 2" key="1">
    <citation type="submission" date="2017-03" db="EMBL/GenBank/DDBJ databases">
        <title>Rapid Whole Genome Sequencing of Comamonas kerstersii Causing Continuous ambulatory Peritoneal Dialysis-Associated Peritonitis.</title>
        <authorList>
            <person name="Zheng B."/>
        </authorList>
    </citation>
    <scope>NUCLEOTIDE SEQUENCE [LARGE SCALE GENOMIC DNA]</scope>
    <source>
        <strain evidence="1 2">8943</strain>
    </source>
</reference>
<gene>
    <name evidence="1" type="ORF">B5M06_06550</name>
</gene>
<dbReference type="GeneID" id="83038979"/>
<evidence type="ECO:0000313" key="2">
    <source>
        <dbReference type="Proteomes" id="UP000242792"/>
    </source>
</evidence>
<name>A0A1V0BIR2_9BURK</name>
<sequence>MSASLNPSHCPLCGQPNQCAVAAGLPAESCWCMQTQIAPQALERLPAEQRGQACICPTCGQVTVANGQPDEVHRRRLRSLRYLLSMG</sequence>
<dbReference type="OrthoDB" id="8912324at2"/>
<evidence type="ECO:0000313" key="1">
    <source>
        <dbReference type="EMBL" id="AQZ99800.1"/>
    </source>
</evidence>
<evidence type="ECO:0008006" key="3">
    <source>
        <dbReference type="Google" id="ProtNLM"/>
    </source>
</evidence>
<dbReference type="InterPro" id="IPR032720">
    <property type="entry name" value="Cys_rich_CWC"/>
</dbReference>
<proteinExistence type="predicted"/>
<dbReference type="AlphaFoldDB" id="A0A1V0BIR2"/>
<dbReference type="KEGG" id="cke:B5M06_06550"/>
<protein>
    <recommendedName>
        <fullName evidence="3">Cysteine-rich CWC family protein</fullName>
    </recommendedName>
</protein>
<dbReference type="RefSeq" id="WP_077344455.1">
    <property type="nucleotide sequence ID" value="NZ_CATYED010000003.1"/>
</dbReference>
<dbReference type="Pfam" id="PF14375">
    <property type="entry name" value="Cys_rich_CWC"/>
    <property type="match status" value="1"/>
</dbReference>